<evidence type="ECO:0000259" key="3">
    <source>
        <dbReference type="Pfam" id="PF03703"/>
    </source>
</evidence>
<feature type="transmembrane region" description="Helical" evidence="2">
    <location>
        <begin position="246"/>
        <end position="272"/>
    </location>
</feature>
<feature type="region of interest" description="Disordered" evidence="1">
    <location>
        <begin position="44"/>
        <end position="63"/>
    </location>
</feature>
<protein>
    <submittedName>
        <fullName evidence="4">PH domain-containing protein</fullName>
    </submittedName>
</protein>
<name>A0AAP4C643_9MICC</name>
<accession>A0AAP4C643</accession>
<keyword evidence="2" id="KW-0472">Membrane</keyword>
<sequence>MANVPEEVEWKRVHKATPLVRGWVIVALVTFNFVRSWVESFVSGGSSGGEGEGKGQGKGEGSSGAFDFSSEDLWILGASLAVAVGMVVYSWFMWRAMGYRITENRVEVRQGVFMKNVRHARIDRIQSVDINRPILARIFGLAELEFHVADAQESAAKLQYVTYRQAQQLREDILRAARGEQTPAAATQAEVAAQTEVTAQDDVSAQTEAAAHAPAEPHIGHPTDPHVDVSQVHTERPLVKVRMGRLVAAALMRHVGFGAAVALAYVVTALIASSFTRPLVFFGPMFLAWAGLVFSMVNTNGGFVVSAGRDGLVLKRGYTESTSTTVPPERVHALGLEQPLLWKLTGWWRVIANVPSDGITEAKSNVLLPVGTFQEALAVVAALIPNPGTDRTRPLVVAAVDQPSSEPEFVPSPRKARWLSPIAGVRQAFAVTQTMLIITSGRLVKRVAFVPHQRTQGVALEQGPLARAAGVATITIGTAAGPVDTEIYDVAEQTAEAFILHQTERAAALAGWADKNHWGETS</sequence>
<feature type="domain" description="YdbS-like PH" evidence="3">
    <location>
        <begin position="94"/>
        <end position="171"/>
    </location>
</feature>
<dbReference type="InterPro" id="IPR014529">
    <property type="entry name" value="UCP026631"/>
</dbReference>
<organism evidence="4 5">
    <name type="scientific">Pseudoglutamicibacter cumminsii</name>
    <dbReference type="NCBI Taxonomy" id="156979"/>
    <lineage>
        <taxon>Bacteria</taxon>
        <taxon>Bacillati</taxon>
        <taxon>Actinomycetota</taxon>
        <taxon>Actinomycetes</taxon>
        <taxon>Micrococcales</taxon>
        <taxon>Micrococcaceae</taxon>
        <taxon>Pseudoglutamicibacter</taxon>
    </lineage>
</organism>
<dbReference type="Pfam" id="PF03703">
    <property type="entry name" value="bPH_2"/>
    <property type="match status" value="2"/>
</dbReference>
<feature type="transmembrane region" description="Helical" evidence="2">
    <location>
        <begin position="73"/>
        <end position="92"/>
    </location>
</feature>
<feature type="transmembrane region" description="Helical" evidence="2">
    <location>
        <begin position="278"/>
        <end position="297"/>
    </location>
</feature>
<dbReference type="PANTHER" id="PTHR34473">
    <property type="entry name" value="UPF0699 TRANSMEMBRANE PROTEIN YDBS"/>
    <property type="match status" value="1"/>
</dbReference>
<comment type="caution">
    <text evidence="4">The sequence shown here is derived from an EMBL/GenBank/DDBJ whole genome shotgun (WGS) entry which is preliminary data.</text>
</comment>
<keyword evidence="2" id="KW-0812">Transmembrane</keyword>
<reference evidence="4" key="1">
    <citation type="submission" date="2023-05" db="EMBL/GenBank/DDBJ databases">
        <title>Cataloging the Phylogenetic Diversity of Human Bladder Bacteria.</title>
        <authorList>
            <person name="Du J."/>
        </authorList>
    </citation>
    <scope>NUCLEOTIDE SEQUENCE</scope>
    <source>
        <strain evidence="4">UMB9978</strain>
    </source>
</reference>
<feature type="domain" description="YdbS-like PH" evidence="3">
    <location>
        <begin position="429"/>
        <end position="497"/>
    </location>
</feature>
<evidence type="ECO:0000256" key="1">
    <source>
        <dbReference type="SAM" id="MobiDB-lite"/>
    </source>
</evidence>
<dbReference type="EMBL" id="JASODW010000002">
    <property type="protein sequence ID" value="MDK6274535.1"/>
    <property type="molecule type" value="Genomic_DNA"/>
</dbReference>
<keyword evidence="2" id="KW-1133">Transmembrane helix</keyword>
<dbReference type="PANTHER" id="PTHR34473:SF2">
    <property type="entry name" value="UPF0699 TRANSMEMBRANE PROTEIN YDBT"/>
    <property type="match status" value="1"/>
</dbReference>
<dbReference type="InterPro" id="IPR005182">
    <property type="entry name" value="YdbS-like_PH"/>
</dbReference>
<evidence type="ECO:0000256" key="2">
    <source>
        <dbReference type="SAM" id="Phobius"/>
    </source>
</evidence>
<dbReference type="Proteomes" id="UP001240483">
    <property type="component" value="Unassembled WGS sequence"/>
</dbReference>
<evidence type="ECO:0000313" key="5">
    <source>
        <dbReference type="Proteomes" id="UP001240483"/>
    </source>
</evidence>
<feature type="transmembrane region" description="Helical" evidence="2">
    <location>
        <begin position="20"/>
        <end position="38"/>
    </location>
</feature>
<dbReference type="RefSeq" id="WP_285332500.1">
    <property type="nucleotide sequence ID" value="NZ_JASODW010000002.1"/>
</dbReference>
<dbReference type="PIRSF" id="PIRSF026631">
    <property type="entry name" value="UCP026631"/>
    <property type="match status" value="1"/>
</dbReference>
<gene>
    <name evidence="4" type="ORF">QP116_02050</name>
</gene>
<proteinExistence type="predicted"/>
<dbReference type="AlphaFoldDB" id="A0AAP4C643"/>
<evidence type="ECO:0000313" key="4">
    <source>
        <dbReference type="EMBL" id="MDK6274535.1"/>
    </source>
</evidence>